<name>A0A1V8PM34_9BIFI</name>
<evidence type="ECO:0000313" key="2">
    <source>
        <dbReference type="Proteomes" id="UP000192666"/>
    </source>
</evidence>
<dbReference type="EMBL" id="NAQA01000006">
    <property type="protein sequence ID" value="OQM49724.1"/>
    <property type="molecule type" value="Genomic_DNA"/>
</dbReference>
<dbReference type="Proteomes" id="UP000192666">
    <property type="component" value="Unassembled WGS sequence"/>
</dbReference>
<organism evidence="1 2">
    <name type="scientific">Bifidobacterium catenulatum</name>
    <dbReference type="NCBI Taxonomy" id="1686"/>
    <lineage>
        <taxon>Bacteria</taxon>
        <taxon>Bacillati</taxon>
        <taxon>Actinomycetota</taxon>
        <taxon>Actinomycetes</taxon>
        <taxon>Bifidobacteriales</taxon>
        <taxon>Bifidobacteriaceae</taxon>
        <taxon>Bifidobacterium</taxon>
    </lineage>
</organism>
<dbReference type="RefSeq" id="WP_080788930.1">
    <property type="nucleotide sequence ID" value="NZ_NAQA01000006.1"/>
</dbReference>
<reference evidence="1 2" key="1">
    <citation type="submission" date="2017-03" db="EMBL/GenBank/DDBJ databases">
        <title>Maternal inheritance of bifidobacteria.</title>
        <authorList>
            <person name="Lugli G.A."/>
            <person name="Duranti S."/>
            <person name="Milani C."/>
            <person name="Mancabelli L."/>
        </authorList>
    </citation>
    <scope>NUCLEOTIDE SEQUENCE [LARGE SCALE GENOMIC DNA]</scope>
    <source>
        <strain evidence="1 2">1899B</strain>
    </source>
</reference>
<gene>
    <name evidence="1" type="ORF">B5782_1473</name>
</gene>
<sequence>MSEDIKLNDLLHLTDEEISRTKIRFMTNYNGTEPIKVFRRDPDELNTDWLLSRKRNDNGKDAEHLHKGENVIGLVRLPENNDLWVLTCLKRIGDPLKYPKEKSEDDDPHYVGYEGEELTEYRKFYGRVIVRYHKDTQQPIRYAEGLLDNLIVEKVLSSAESL</sequence>
<protein>
    <submittedName>
        <fullName evidence="1">Excinuclease ABC subunit C</fullName>
    </submittedName>
</protein>
<proteinExistence type="predicted"/>
<dbReference type="AlphaFoldDB" id="A0A1V8PM34"/>
<evidence type="ECO:0000313" key="1">
    <source>
        <dbReference type="EMBL" id="OQM49724.1"/>
    </source>
</evidence>
<accession>A0A1V8PM34</accession>
<comment type="caution">
    <text evidence="1">The sequence shown here is derived from an EMBL/GenBank/DDBJ whole genome shotgun (WGS) entry which is preliminary data.</text>
</comment>